<proteinExistence type="predicted"/>
<protein>
    <submittedName>
        <fullName evidence="1">Uncharacterized protein</fullName>
    </submittedName>
</protein>
<dbReference type="AlphaFoldDB" id="A0A7W9LGI8"/>
<dbReference type="EMBL" id="JACHMB010000001">
    <property type="protein sequence ID" value="MBB5782952.1"/>
    <property type="molecule type" value="Genomic_DNA"/>
</dbReference>
<evidence type="ECO:0000313" key="2">
    <source>
        <dbReference type="Proteomes" id="UP000579153"/>
    </source>
</evidence>
<reference evidence="1 2" key="1">
    <citation type="submission" date="2020-08" db="EMBL/GenBank/DDBJ databases">
        <title>Sequencing the genomes of 1000 actinobacteria strains.</title>
        <authorList>
            <person name="Klenk H.-P."/>
        </authorList>
    </citation>
    <scope>NUCLEOTIDE SEQUENCE [LARGE SCALE GENOMIC DNA]</scope>
    <source>
        <strain evidence="1 2">DSM 45507</strain>
    </source>
</reference>
<name>A0A7W9LGI8_9ACTN</name>
<sequence length="370" mass="39933">MTRYAVDHARNALVAHWSTGIGDVAVTVATLPPGRPSDALRLAARLTELSQACWRCYTHPASISDQHGPGSLGWHRQRERDAFAGVVPILTASTHVPVAAKVGEIAQRTGRALRALDSPELTVQVVADVATELSAVEQAERGDLSGRAQQAVTLSREDASPLQVAQADAFLNRQPFGCEELITQIDPAAAAIAAAHWLHAAAATTGRYVRQHPVQVVAEGDHLRPLAVESLVEIVSAISSGATPRQTVMPLIRHTLHVAEGHLCGVTDAKRRIAAAERLVARTRIDHPHSGSDSVCLPITSLDPARPALDLLDNLMAGIHGCWLQYAGHARTKDALSWQDPDGDRRQEHHAELFLTEVRQEAATRHQHLL</sequence>
<accession>A0A7W9LGI8</accession>
<organism evidence="1 2">
    <name type="scientific">Nonomuraea jabiensis</name>
    <dbReference type="NCBI Taxonomy" id="882448"/>
    <lineage>
        <taxon>Bacteria</taxon>
        <taxon>Bacillati</taxon>
        <taxon>Actinomycetota</taxon>
        <taxon>Actinomycetes</taxon>
        <taxon>Streptosporangiales</taxon>
        <taxon>Streptosporangiaceae</taxon>
        <taxon>Nonomuraea</taxon>
    </lineage>
</organism>
<keyword evidence="2" id="KW-1185">Reference proteome</keyword>
<dbReference type="Proteomes" id="UP000579153">
    <property type="component" value="Unassembled WGS sequence"/>
</dbReference>
<dbReference type="RefSeq" id="WP_185075977.1">
    <property type="nucleotide sequence ID" value="NZ_JACHMB010000001.1"/>
</dbReference>
<evidence type="ECO:0000313" key="1">
    <source>
        <dbReference type="EMBL" id="MBB5782952.1"/>
    </source>
</evidence>
<comment type="caution">
    <text evidence="1">The sequence shown here is derived from an EMBL/GenBank/DDBJ whole genome shotgun (WGS) entry which is preliminary data.</text>
</comment>
<gene>
    <name evidence="1" type="ORF">HD596_009708</name>
</gene>